<keyword evidence="3" id="KW-0804">Transcription</keyword>
<feature type="compositionally biased region" description="Low complexity" evidence="5">
    <location>
        <begin position="13"/>
        <end position="23"/>
    </location>
</feature>
<dbReference type="InterPro" id="IPR009057">
    <property type="entry name" value="Homeodomain-like_sf"/>
</dbReference>
<evidence type="ECO:0000256" key="3">
    <source>
        <dbReference type="ARBA" id="ARBA00023163"/>
    </source>
</evidence>
<comment type="caution">
    <text evidence="7">The sequence shown here is derived from an EMBL/GenBank/DDBJ whole genome shotgun (WGS) entry which is preliminary data.</text>
</comment>
<dbReference type="SUPFAM" id="SSF46689">
    <property type="entry name" value="Homeodomain-like"/>
    <property type="match status" value="1"/>
</dbReference>
<dbReference type="Pfam" id="PF16859">
    <property type="entry name" value="TetR_C_11"/>
    <property type="match status" value="1"/>
</dbReference>
<keyword evidence="8" id="KW-1185">Reference proteome</keyword>
<keyword evidence="1" id="KW-0805">Transcription regulation</keyword>
<dbReference type="PROSITE" id="PS50977">
    <property type="entry name" value="HTH_TETR_2"/>
    <property type="match status" value="1"/>
</dbReference>
<gene>
    <name evidence="7" type="ORF">GCM10010315_21090</name>
</gene>
<organism evidence="7 8">
    <name type="scientific">Streptomyces luteosporeus</name>
    <dbReference type="NCBI Taxonomy" id="173856"/>
    <lineage>
        <taxon>Bacteria</taxon>
        <taxon>Bacillati</taxon>
        <taxon>Actinomycetota</taxon>
        <taxon>Actinomycetes</taxon>
        <taxon>Kitasatosporales</taxon>
        <taxon>Streptomycetaceae</taxon>
        <taxon>Streptomyces</taxon>
    </lineage>
</organism>
<feature type="region of interest" description="Disordered" evidence="5">
    <location>
        <begin position="1"/>
        <end position="23"/>
    </location>
</feature>
<keyword evidence="2 4" id="KW-0238">DNA-binding</keyword>
<evidence type="ECO:0000313" key="8">
    <source>
        <dbReference type="Proteomes" id="UP001500886"/>
    </source>
</evidence>
<evidence type="ECO:0000256" key="5">
    <source>
        <dbReference type="SAM" id="MobiDB-lite"/>
    </source>
</evidence>
<dbReference type="PANTHER" id="PTHR30055">
    <property type="entry name" value="HTH-TYPE TRANSCRIPTIONAL REGULATOR RUTR"/>
    <property type="match status" value="1"/>
</dbReference>
<reference evidence="7 8" key="1">
    <citation type="journal article" date="2019" name="Int. J. Syst. Evol. Microbiol.">
        <title>The Global Catalogue of Microorganisms (GCM) 10K type strain sequencing project: providing services to taxonomists for standard genome sequencing and annotation.</title>
        <authorList>
            <consortium name="The Broad Institute Genomics Platform"/>
            <consortium name="The Broad Institute Genome Sequencing Center for Infectious Disease"/>
            <person name="Wu L."/>
            <person name="Ma J."/>
        </authorList>
    </citation>
    <scope>NUCLEOTIDE SEQUENCE [LARGE SCALE GENOMIC DNA]</scope>
    <source>
        <strain evidence="7 8">JCM 4542</strain>
    </source>
</reference>
<proteinExistence type="predicted"/>
<evidence type="ECO:0000256" key="2">
    <source>
        <dbReference type="ARBA" id="ARBA00023125"/>
    </source>
</evidence>
<evidence type="ECO:0000313" key="7">
    <source>
        <dbReference type="EMBL" id="GAA2714229.1"/>
    </source>
</evidence>
<dbReference type="PANTHER" id="PTHR30055:SF148">
    <property type="entry name" value="TETR-FAMILY TRANSCRIPTIONAL REGULATOR"/>
    <property type="match status" value="1"/>
</dbReference>
<dbReference type="InterPro" id="IPR011075">
    <property type="entry name" value="TetR_C"/>
</dbReference>
<dbReference type="Pfam" id="PF00440">
    <property type="entry name" value="TetR_N"/>
    <property type="match status" value="1"/>
</dbReference>
<evidence type="ECO:0000256" key="4">
    <source>
        <dbReference type="PROSITE-ProRule" id="PRU00335"/>
    </source>
</evidence>
<feature type="compositionally biased region" description="Polar residues" evidence="5">
    <location>
        <begin position="1"/>
        <end position="11"/>
    </location>
</feature>
<evidence type="ECO:0000259" key="6">
    <source>
        <dbReference type="PROSITE" id="PS50977"/>
    </source>
</evidence>
<dbReference type="SUPFAM" id="SSF48498">
    <property type="entry name" value="Tetracyclin repressor-like, C-terminal domain"/>
    <property type="match status" value="1"/>
</dbReference>
<protein>
    <submittedName>
        <fullName evidence="7">TetR/AcrR family transcriptional regulator</fullName>
    </submittedName>
</protein>
<dbReference type="Gene3D" id="1.10.10.60">
    <property type="entry name" value="Homeodomain-like"/>
    <property type="match status" value="1"/>
</dbReference>
<name>A0ABN3TQ03_9ACTN</name>
<dbReference type="EMBL" id="BAAASL010000007">
    <property type="protein sequence ID" value="GAA2714229.1"/>
    <property type="molecule type" value="Genomic_DNA"/>
</dbReference>
<dbReference type="Proteomes" id="UP001500886">
    <property type="component" value="Unassembled WGS sequence"/>
</dbReference>
<accession>A0ABN3TQ03</accession>
<sequence>MSRSASRSANGTPAARPGRPRSAAVDRAVVEAVLRQLEEGVGIGELSIERTAREAGVGKAAVYRRWAGKEELLLDVLRSLDDDTAPVLQGACVRDDLVALLEHLRRRGLAGRSSAVLRTVIAQVRAHPRLWREYHETVVAARRRAFAEVLRRGVATGEVRPGVDVGLLTDLFTGPMLARAVLHDWQELPEGLAETIVDTVLEGVRPRVRPR</sequence>
<evidence type="ECO:0000256" key="1">
    <source>
        <dbReference type="ARBA" id="ARBA00023015"/>
    </source>
</evidence>
<feature type="DNA-binding region" description="H-T-H motif" evidence="4">
    <location>
        <begin position="47"/>
        <end position="66"/>
    </location>
</feature>
<feature type="domain" description="HTH tetR-type" evidence="6">
    <location>
        <begin position="24"/>
        <end position="84"/>
    </location>
</feature>
<dbReference type="InterPro" id="IPR001647">
    <property type="entry name" value="HTH_TetR"/>
</dbReference>
<dbReference type="InterPro" id="IPR036271">
    <property type="entry name" value="Tet_transcr_reg_TetR-rel_C_sf"/>
</dbReference>
<dbReference type="InterPro" id="IPR050109">
    <property type="entry name" value="HTH-type_TetR-like_transc_reg"/>
</dbReference>
<dbReference type="Gene3D" id="1.10.357.10">
    <property type="entry name" value="Tetracycline Repressor, domain 2"/>
    <property type="match status" value="1"/>
</dbReference>